<dbReference type="InterPro" id="IPR001464">
    <property type="entry name" value="Annexin"/>
</dbReference>
<organism evidence="5">
    <name type="scientific">Hexamita inflata</name>
    <dbReference type="NCBI Taxonomy" id="28002"/>
    <lineage>
        <taxon>Eukaryota</taxon>
        <taxon>Metamonada</taxon>
        <taxon>Diplomonadida</taxon>
        <taxon>Hexamitidae</taxon>
        <taxon>Hexamitinae</taxon>
        <taxon>Hexamita</taxon>
    </lineage>
</organism>
<dbReference type="GO" id="GO:0005544">
    <property type="term" value="F:calcium-dependent phospholipid binding"/>
    <property type="evidence" value="ECO:0007669"/>
    <property type="project" value="InterPro"/>
</dbReference>
<comment type="similarity">
    <text evidence="1">Belongs to the annexin family.</text>
</comment>
<evidence type="ECO:0000313" key="7">
    <source>
        <dbReference type="Proteomes" id="UP001642409"/>
    </source>
</evidence>
<dbReference type="AlphaFoldDB" id="A0AA86QFT2"/>
<evidence type="ECO:0000313" key="6">
    <source>
        <dbReference type="EMBL" id="CAL6010381.1"/>
    </source>
</evidence>
<dbReference type="PROSITE" id="PS51897">
    <property type="entry name" value="ANNEXIN_2"/>
    <property type="match status" value="3"/>
</dbReference>
<name>A0AA86QFT2_9EUKA</name>
<protein>
    <submittedName>
        <fullName evidence="5">Annexin 9</fullName>
    </submittedName>
    <submittedName>
        <fullName evidence="6">Annexin_9</fullName>
    </submittedName>
</protein>
<comment type="caution">
    <text evidence="5">The sequence shown here is derived from an EMBL/GenBank/DDBJ whole genome shotgun (WGS) entry which is preliminary data.</text>
</comment>
<sequence>MFRHPGAIPGQPDPNRMQSAAQQLYEAMRGAGTDEKAIGRIAAGFNFMERATVAQVFQQMYGKSLEGELKRELTGNVERMLRIMFQDKYTAWAKLLNKTMKGAGTDEKRLIQLTLIMSDYDFQQVSQRYLALYQKDLYAHICSETARTDWAKLVKGWLRGNNTGVADPNQVAQMLHTAASGSGTDEDVFVEAMCNASPEVYRQAVACYCNMYGKTLEQTIKKEFTGKSEDAFLLCHQYLMNPALAVSNLLHESMHGGGTDDQLLIFVTMAFSEFFRGQLIRDAYQVYGDLQRAIKIDITGKYEDVVLILWGFTVMGGGIAFSCLLCEQLYIKIFCHFQCG</sequence>
<reference evidence="5" key="1">
    <citation type="submission" date="2023-06" db="EMBL/GenBank/DDBJ databases">
        <authorList>
            <person name="Kurt Z."/>
        </authorList>
    </citation>
    <scope>NUCLEOTIDE SEQUENCE</scope>
</reference>
<dbReference type="Pfam" id="PF00191">
    <property type="entry name" value="Annexin"/>
    <property type="match status" value="3"/>
</dbReference>
<keyword evidence="4" id="KW-1133">Transmembrane helix</keyword>
<dbReference type="GO" id="GO:0001786">
    <property type="term" value="F:phosphatidylserine binding"/>
    <property type="evidence" value="ECO:0007669"/>
    <property type="project" value="TreeGrafter"/>
</dbReference>
<dbReference type="GO" id="GO:0005737">
    <property type="term" value="C:cytoplasm"/>
    <property type="evidence" value="ECO:0007669"/>
    <property type="project" value="TreeGrafter"/>
</dbReference>
<accession>A0AA86QFT2</accession>
<feature type="transmembrane region" description="Helical" evidence="4">
    <location>
        <begin position="305"/>
        <end position="326"/>
    </location>
</feature>
<dbReference type="PRINTS" id="PR00196">
    <property type="entry name" value="ANNEXIN"/>
</dbReference>
<dbReference type="GO" id="GO:0005509">
    <property type="term" value="F:calcium ion binding"/>
    <property type="evidence" value="ECO:0007669"/>
    <property type="project" value="InterPro"/>
</dbReference>
<proteinExistence type="inferred from homology"/>
<dbReference type="GO" id="GO:0005886">
    <property type="term" value="C:plasma membrane"/>
    <property type="evidence" value="ECO:0007669"/>
    <property type="project" value="TreeGrafter"/>
</dbReference>
<evidence type="ECO:0000256" key="3">
    <source>
        <dbReference type="ARBA" id="ARBA00023216"/>
    </source>
</evidence>
<evidence type="ECO:0000256" key="4">
    <source>
        <dbReference type="SAM" id="Phobius"/>
    </source>
</evidence>
<dbReference type="SMART" id="SM00335">
    <property type="entry name" value="ANX"/>
    <property type="match status" value="4"/>
</dbReference>
<evidence type="ECO:0000256" key="1">
    <source>
        <dbReference type="ARBA" id="ARBA00007831"/>
    </source>
</evidence>
<keyword evidence="2" id="KW-0677">Repeat</keyword>
<dbReference type="Proteomes" id="UP001642409">
    <property type="component" value="Unassembled WGS sequence"/>
</dbReference>
<reference evidence="6 7" key="2">
    <citation type="submission" date="2024-07" db="EMBL/GenBank/DDBJ databases">
        <authorList>
            <person name="Akdeniz Z."/>
        </authorList>
    </citation>
    <scope>NUCLEOTIDE SEQUENCE [LARGE SCALE GENOMIC DNA]</scope>
</reference>
<dbReference type="InterPro" id="IPR037104">
    <property type="entry name" value="Annexin_sf"/>
</dbReference>
<dbReference type="EMBL" id="CAXDID020000061">
    <property type="protein sequence ID" value="CAL6010381.1"/>
    <property type="molecule type" value="Genomic_DNA"/>
</dbReference>
<keyword evidence="4" id="KW-0812">Transmembrane</keyword>
<dbReference type="SUPFAM" id="SSF47874">
    <property type="entry name" value="Annexin"/>
    <property type="match status" value="1"/>
</dbReference>
<dbReference type="PANTHER" id="PTHR10502">
    <property type="entry name" value="ANNEXIN"/>
    <property type="match status" value="1"/>
</dbReference>
<keyword evidence="7" id="KW-1185">Reference proteome</keyword>
<dbReference type="EMBL" id="CATOUU010000906">
    <property type="protein sequence ID" value="CAI9958529.1"/>
    <property type="molecule type" value="Genomic_DNA"/>
</dbReference>
<keyword evidence="4" id="KW-0472">Membrane</keyword>
<evidence type="ECO:0000256" key="2">
    <source>
        <dbReference type="ARBA" id="ARBA00022737"/>
    </source>
</evidence>
<gene>
    <name evidence="6" type="ORF">HINF_LOCUS22058</name>
    <name evidence="5" type="ORF">HINF_LOCUS46174</name>
</gene>
<keyword evidence="3" id="KW-0041">Annexin</keyword>
<evidence type="ECO:0000313" key="5">
    <source>
        <dbReference type="EMBL" id="CAI9958529.1"/>
    </source>
</evidence>
<dbReference type="Gene3D" id="1.10.220.10">
    <property type="entry name" value="Annexin"/>
    <property type="match status" value="4"/>
</dbReference>
<dbReference type="PANTHER" id="PTHR10502:SF102">
    <property type="entry name" value="ANNEXIN B11"/>
    <property type="match status" value="1"/>
</dbReference>
<dbReference type="InterPro" id="IPR018502">
    <property type="entry name" value="Annexin_repeat"/>
</dbReference>